<dbReference type="RefSeq" id="WP_177076556.1">
    <property type="nucleotide sequence ID" value="NZ_JACARF010000018.1"/>
</dbReference>
<gene>
    <name evidence="1" type="ORF">HX822_06430</name>
    <name evidence="2" type="ORF">HX828_16710</name>
</gene>
<evidence type="ECO:0000313" key="2">
    <source>
        <dbReference type="EMBL" id="NWE77208.1"/>
    </source>
</evidence>
<dbReference type="Proteomes" id="UP000537188">
    <property type="component" value="Unassembled WGS sequence"/>
</dbReference>
<dbReference type="EMBL" id="JACARF010000018">
    <property type="protein sequence ID" value="NWE77208.1"/>
    <property type="molecule type" value="Genomic_DNA"/>
</dbReference>
<evidence type="ECO:0000313" key="1">
    <source>
        <dbReference type="EMBL" id="NWE12567.1"/>
    </source>
</evidence>
<evidence type="ECO:0000313" key="4">
    <source>
        <dbReference type="Proteomes" id="UP000537188"/>
    </source>
</evidence>
<dbReference type="Proteomes" id="UP000531950">
    <property type="component" value="Unassembled WGS sequence"/>
</dbReference>
<dbReference type="EMBL" id="JACARG010000010">
    <property type="protein sequence ID" value="NWE12567.1"/>
    <property type="molecule type" value="Genomic_DNA"/>
</dbReference>
<dbReference type="AlphaFoldDB" id="A0A7Y8EDI8"/>
<dbReference type="PROSITE" id="PS51257">
    <property type="entry name" value="PROKAR_LIPOPROTEIN"/>
    <property type="match status" value="1"/>
</dbReference>
<proteinExistence type="predicted"/>
<evidence type="ECO:0008006" key="5">
    <source>
        <dbReference type="Google" id="ProtNLM"/>
    </source>
</evidence>
<organism evidence="1 3">
    <name type="scientific">Pseudomonas yamanorum</name>
    <dbReference type="NCBI Taxonomy" id="515393"/>
    <lineage>
        <taxon>Bacteria</taxon>
        <taxon>Pseudomonadati</taxon>
        <taxon>Pseudomonadota</taxon>
        <taxon>Gammaproteobacteria</taxon>
        <taxon>Pseudomonadales</taxon>
        <taxon>Pseudomonadaceae</taxon>
        <taxon>Pseudomonas</taxon>
    </lineage>
</organism>
<sequence>MQRLILPLVCLALSACSTPTPTVSHGDVTTHKLPDINPAVIKNIEQLQMPTPSKALSYLDLTGTSTYLKTSKPERIESFIAPDPATGQLAINYTENGHRGRQISWRGLLALSSSESNKSAQTTTLVGSLNFEGDWKQLNVGSQVSYTRRQTLSNNYLGTLMDSTWKTVCTIDSEVSASQLNPGLSGNAKALSCRQPRENLPPVPMQHYYYLVDYGFFYHASTDQSDDIGKQMTLMQVR</sequence>
<name>A0A7Y8EDI8_9PSED</name>
<accession>A0A7Y8EDI8</accession>
<reference evidence="3 4" key="1">
    <citation type="submission" date="2020-04" db="EMBL/GenBank/DDBJ databases">
        <title>Molecular characterization of pseudomonads from Agaricus bisporus reveal novel blotch 2 pathogens in Western Europe.</title>
        <authorList>
            <person name="Taparia T."/>
            <person name="Krijger M."/>
            <person name="Haynes E."/>
            <person name="Elpinstone J.G."/>
            <person name="Noble R."/>
            <person name="Van Der Wolf J."/>
        </authorList>
    </citation>
    <scope>NUCLEOTIDE SEQUENCE [LARGE SCALE GENOMIC DNA]</scope>
    <source>
        <strain evidence="2 4">IPO3781</strain>
        <strain evidence="1 3">IPO3782</strain>
    </source>
</reference>
<comment type="caution">
    <text evidence="1">The sequence shown here is derived from an EMBL/GenBank/DDBJ whole genome shotgun (WGS) entry which is preliminary data.</text>
</comment>
<evidence type="ECO:0000313" key="3">
    <source>
        <dbReference type="Proteomes" id="UP000531950"/>
    </source>
</evidence>
<protein>
    <recommendedName>
        <fullName evidence="5">Lipoprotein</fullName>
    </recommendedName>
</protein>